<sequence length="1290" mass="144177">MKTYSHTGSLRIRMAARLKEFVVLLNGWGRLEHASGAVYEGEFKDNMFHGQGTYTFQSGSKYTGSFNRNKTLARGASSPEPRFEPLEGEGEYTDARGLVWMGTFRFRTAPGLKLKLNMCLCGAQWCVQQPASGPRECKLFPAVPHGSAHLSVAEQGGIGGNELQPKFCTDSREQFFSTQRAVSLWHGQLDLNLSPLWLGLLRRTNGQNRPHGLCVTLMGSWRRCENLLARPRNRRVAIVIQNPPPKTQNSCSGLNRLFSPRAPTVSPLLAQGSNLPPPRSELKLFTDNERRCWRGTPWKTAKPEVNRVMAPCRVRWSDNNGEKFASFQPNDLLYVQEMFPLLKLPLSLQAIAVELKAGLVGVIQDLAMLKQKGSSLEERMRDYQNDMEDKILGIRNSLNTFKEDLSATLSQIKEVNSRHVEMQRGVELFQAEVGRQLLACQQRKSSKDVSPDCQRRFPSETENHVIQHYFASLPGGSAQQSKTLPGKANTRSERACDASTSSEQDVGCHQQGPPKVPMWGEQKDSTDGQTSQDSGLFDLSWLLLGSLRQLDSSGRKLKTDECAVCEFNGSDEEREMAQVIALKSRQNAALELLESERVYVSYLSLLLKANINFNGSEAIHLKDKRPFPSSLRFLIQQHLELLHTLQERVLRCQWQGMMGDIFLKLTSKESDFLDFYVAYLKELPECLSAVGMYSAASLEAAGLFEGDVAGDEDRPPLHTLLLQPVQRIPEYLMLLQNLLKQTDAEHPDYFLLLVSVQQFRAFTSQYGQLLQHNQDLLLQNRRELKRVTMTTCPRRVSYLCYLAGAERPFAICEGFSSLTLEGYRVVWLLSFSSVTWEGYRVVWLLSFSSVTWEGYRVVWLLSFSSVTWEGYRVVWLLSFSSVTWEGYRVVWLLSFSSVTWQQQNQVKRSKQRLLEQMQCKRHQDWESEDGPQGPYFSPGDRDPRRGSPALRSIPELGKEKRPPPCPGSALADARNEFLLPANEAPGLEGLYEDGDSLRNASLSLFDNGSSASSSDSSIDIAFVRCPKSSGGSSSGGPGRRPFPSRGCVSPDGVGLSRHRPLQAVQRKSKSLNGLQLDSPLCGNGSGDNGHVDFPATPKSHSSHGGAHAKLERQSSRGSAAGRKAQRSVSPPQRPDPPEELQRDLQLHKVAPPPLSLSSQATIAKLQLTSSGDCGVQSWADEPGWRRGSEENGQSFFSERSRKQDQKGGFRSSFKKLFKKNKDKANEKMESQSYSDHECMKTPQVARLAFEHASAGLDSDGRGNESMRRKARCWLRAGELDSCEVRVVGGG</sequence>
<keyword evidence="1" id="KW-0677">Repeat</keyword>
<name>A0A8T2NC74_9TELE</name>
<dbReference type="InterPro" id="IPR042849">
    <property type="entry name" value="ARHGEF33"/>
</dbReference>
<dbReference type="Gene3D" id="1.20.900.10">
    <property type="entry name" value="Dbl homology (DH) domain"/>
    <property type="match status" value="1"/>
</dbReference>
<feature type="compositionally biased region" description="Basic and acidic residues" evidence="2">
    <location>
        <begin position="1198"/>
        <end position="1207"/>
    </location>
</feature>
<organism evidence="4 5">
    <name type="scientific">Albula glossodonta</name>
    <name type="common">roundjaw bonefish</name>
    <dbReference type="NCBI Taxonomy" id="121402"/>
    <lineage>
        <taxon>Eukaryota</taxon>
        <taxon>Metazoa</taxon>
        <taxon>Chordata</taxon>
        <taxon>Craniata</taxon>
        <taxon>Vertebrata</taxon>
        <taxon>Euteleostomi</taxon>
        <taxon>Actinopterygii</taxon>
        <taxon>Neopterygii</taxon>
        <taxon>Teleostei</taxon>
        <taxon>Albuliformes</taxon>
        <taxon>Albulidae</taxon>
        <taxon>Albula</taxon>
    </lineage>
</organism>
<evidence type="ECO:0000313" key="4">
    <source>
        <dbReference type="EMBL" id="KAG9338053.1"/>
    </source>
</evidence>
<dbReference type="PROSITE" id="PS50010">
    <property type="entry name" value="DH_2"/>
    <property type="match status" value="1"/>
</dbReference>
<keyword evidence="5" id="KW-1185">Reference proteome</keyword>
<dbReference type="GO" id="GO:0005085">
    <property type="term" value="F:guanyl-nucleotide exchange factor activity"/>
    <property type="evidence" value="ECO:0007669"/>
    <property type="project" value="InterPro"/>
</dbReference>
<dbReference type="Pfam" id="PF02493">
    <property type="entry name" value="MORN"/>
    <property type="match status" value="1"/>
</dbReference>
<feature type="region of interest" description="Disordered" evidence="2">
    <location>
        <begin position="922"/>
        <end position="971"/>
    </location>
</feature>
<feature type="region of interest" description="Disordered" evidence="2">
    <location>
        <begin position="1027"/>
        <end position="1142"/>
    </location>
</feature>
<feature type="region of interest" description="Disordered" evidence="2">
    <location>
        <begin position="476"/>
        <end position="532"/>
    </location>
</feature>
<evidence type="ECO:0000259" key="3">
    <source>
        <dbReference type="PROSITE" id="PS50010"/>
    </source>
</evidence>
<evidence type="ECO:0000313" key="5">
    <source>
        <dbReference type="Proteomes" id="UP000824540"/>
    </source>
</evidence>
<comment type="caution">
    <text evidence="4">The sequence shown here is derived from an EMBL/GenBank/DDBJ whole genome shotgun (WGS) entry which is preliminary data.</text>
</comment>
<dbReference type="InterPro" id="IPR003409">
    <property type="entry name" value="MORN"/>
</dbReference>
<evidence type="ECO:0000256" key="2">
    <source>
        <dbReference type="SAM" id="MobiDB-lite"/>
    </source>
</evidence>
<dbReference type="PANTHER" id="PTHR46944:SF1">
    <property type="entry name" value="RHO GUANINE NUCLEOTIDE EXCHANGE FACTOR 33"/>
    <property type="match status" value="1"/>
</dbReference>
<dbReference type="Proteomes" id="UP000824540">
    <property type="component" value="Unassembled WGS sequence"/>
</dbReference>
<dbReference type="Pfam" id="PF00621">
    <property type="entry name" value="RhoGEF"/>
    <property type="match status" value="1"/>
</dbReference>
<proteinExistence type="predicted"/>
<feature type="compositionally biased region" description="Basic residues" evidence="2">
    <location>
        <begin position="1212"/>
        <end position="1221"/>
    </location>
</feature>
<dbReference type="OrthoDB" id="8828665at2759"/>
<dbReference type="SMART" id="SM00325">
    <property type="entry name" value="RhoGEF"/>
    <property type="match status" value="1"/>
</dbReference>
<dbReference type="InterPro" id="IPR000219">
    <property type="entry name" value="DH_dom"/>
</dbReference>
<dbReference type="SUPFAM" id="SSF48065">
    <property type="entry name" value="DBL homology domain (DH-domain)"/>
    <property type="match status" value="1"/>
</dbReference>
<feature type="domain" description="DH" evidence="3">
    <location>
        <begin position="584"/>
        <end position="769"/>
    </location>
</feature>
<feature type="compositionally biased region" description="Basic and acidic residues" evidence="2">
    <location>
        <begin position="1222"/>
        <end position="1237"/>
    </location>
</feature>
<reference evidence="4" key="1">
    <citation type="thesis" date="2021" institute="BYU ScholarsArchive" country="Provo, UT, USA">
        <title>Applications of and Algorithms for Genome Assembly and Genomic Analyses with an Emphasis on Marine Teleosts.</title>
        <authorList>
            <person name="Pickett B.D."/>
        </authorList>
    </citation>
    <scope>NUCLEOTIDE SEQUENCE</scope>
    <source>
        <strain evidence="4">HI-2016</strain>
    </source>
</reference>
<feature type="region of interest" description="Disordered" evidence="2">
    <location>
        <begin position="1171"/>
        <end position="1237"/>
    </location>
</feature>
<dbReference type="InterPro" id="IPR035899">
    <property type="entry name" value="DBL_dom_sf"/>
</dbReference>
<gene>
    <name evidence="4" type="ORF">JZ751_027129</name>
</gene>
<accession>A0A8T2NC74</accession>
<dbReference type="EMBL" id="JAFBMS010000074">
    <property type="protein sequence ID" value="KAG9338053.1"/>
    <property type="molecule type" value="Genomic_DNA"/>
</dbReference>
<dbReference type="PANTHER" id="PTHR46944">
    <property type="entry name" value="RHO GUANINE NUCLEOTIDE EXCHANGE FACTOR 33"/>
    <property type="match status" value="1"/>
</dbReference>
<evidence type="ECO:0000256" key="1">
    <source>
        <dbReference type="ARBA" id="ARBA00022737"/>
    </source>
</evidence>
<dbReference type="Gene3D" id="2.20.110.10">
    <property type="entry name" value="Histone H3 K4-specific methyltransferase SET7/9 N-terminal domain"/>
    <property type="match status" value="1"/>
</dbReference>
<protein>
    <recommendedName>
        <fullName evidence="3">DH domain-containing protein</fullName>
    </recommendedName>
</protein>
<dbReference type="SMART" id="SM00698">
    <property type="entry name" value="MORN"/>
    <property type="match status" value="1"/>
</dbReference>
<dbReference type="SUPFAM" id="SSF82185">
    <property type="entry name" value="Histone H3 K4-specific methyltransferase SET7/9 N-terminal domain"/>
    <property type="match status" value="1"/>
</dbReference>